<protein>
    <submittedName>
        <fullName evidence="6">DNA-binding transcriptional LysR family regulator</fullName>
    </submittedName>
</protein>
<organism evidence="6 7">
    <name type="scientific">Pigmentiphaga litoralis</name>
    <dbReference type="NCBI Taxonomy" id="516702"/>
    <lineage>
        <taxon>Bacteria</taxon>
        <taxon>Pseudomonadati</taxon>
        <taxon>Pseudomonadota</taxon>
        <taxon>Betaproteobacteria</taxon>
        <taxon>Burkholderiales</taxon>
        <taxon>Alcaligenaceae</taxon>
        <taxon>Pigmentiphaga</taxon>
    </lineage>
</organism>
<dbReference type="FunFam" id="1.10.10.10:FF:000001">
    <property type="entry name" value="LysR family transcriptional regulator"/>
    <property type="match status" value="1"/>
</dbReference>
<comment type="caution">
    <text evidence="6">The sequence shown here is derived from an EMBL/GenBank/DDBJ whole genome shotgun (WGS) entry which is preliminary data.</text>
</comment>
<dbReference type="GO" id="GO:0003700">
    <property type="term" value="F:DNA-binding transcription factor activity"/>
    <property type="evidence" value="ECO:0007669"/>
    <property type="project" value="InterPro"/>
</dbReference>
<dbReference type="Pfam" id="PF03466">
    <property type="entry name" value="LysR_substrate"/>
    <property type="match status" value="1"/>
</dbReference>
<evidence type="ECO:0000313" key="6">
    <source>
        <dbReference type="EMBL" id="NYE80848.1"/>
    </source>
</evidence>
<keyword evidence="4" id="KW-0804">Transcription</keyword>
<sequence length="345" mass="37509">MRPRTAQETSVRGFDSHLTLQKMEVFCVVAELQSVTRAADFLCVSQPVVTAHIRSLETTLGARLIRREGRGIALTPTGQRVLKWARETVTRTRELERELGGATDIGPGKAVVAASMSAGSYQVPGIVCDFHAAHPDGLVQLAISNPQVALEATRTGACDFAVTLIAPTQNLDGLTAQPLWIEPLWLVSAPTSRWVGDSVEREAVADLPFVSTSNSTVMQQLEEGQLRANGVPSRRIVLELGHPEAQKEAVRRDVGVCFFLRSSVEQDLRHGELRAVRTPGLEMTIPLYLVYRKDKAFSPFQLALRQHVEAARPAGVTPFDKALHPPMLQFQGSGADLPDPLAGAS</sequence>
<dbReference type="AlphaFoldDB" id="A0A7Y9LLA1"/>
<dbReference type="SUPFAM" id="SSF53850">
    <property type="entry name" value="Periplasmic binding protein-like II"/>
    <property type="match status" value="1"/>
</dbReference>
<evidence type="ECO:0000256" key="2">
    <source>
        <dbReference type="ARBA" id="ARBA00023015"/>
    </source>
</evidence>
<keyword evidence="3 6" id="KW-0238">DNA-binding</keyword>
<evidence type="ECO:0000256" key="3">
    <source>
        <dbReference type="ARBA" id="ARBA00023125"/>
    </source>
</evidence>
<dbReference type="PANTHER" id="PTHR30126:SF39">
    <property type="entry name" value="HTH-TYPE TRANSCRIPTIONAL REGULATOR CYSL"/>
    <property type="match status" value="1"/>
</dbReference>
<dbReference type="Pfam" id="PF00126">
    <property type="entry name" value="HTH_1"/>
    <property type="match status" value="1"/>
</dbReference>
<dbReference type="PANTHER" id="PTHR30126">
    <property type="entry name" value="HTH-TYPE TRANSCRIPTIONAL REGULATOR"/>
    <property type="match status" value="1"/>
</dbReference>
<evidence type="ECO:0000256" key="1">
    <source>
        <dbReference type="ARBA" id="ARBA00009437"/>
    </source>
</evidence>
<reference evidence="6 7" key="1">
    <citation type="submission" date="2020-07" db="EMBL/GenBank/DDBJ databases">
        <title>Genomic Encyclopedia of Type Strains, Phase IV (KMG-V): Genome sequencing to study the core and pangenomes of soil and plant-associated prokaryotes.</title>
        <authorList>
            <person name="Whitman W."/>
        </authorList>
    </citation>
    <scope>NUCLEOTIDE SEQUENCE [LARGE SCALE GENOMIC DNA]</scope>
    <source>
        <strain evidence="6 7">SAS40</strain>
    </source>
</reference>
<dbReference type="SUPFAM" id="SSF46785">
    <property type="entry name" value="Winged helix' DNA-binding domain"/>
    <property type="match status" value="1"/>
</dbReference>
<dbReference type="Gene3D" id="1.10.10.10">
    <property type="entry name" value="Winged helix-like DNA-binding domain superfamily/Winged helix DNA-binding domain"/>
    <property type="match status" value="1"/>
</dbReference>
<dbReference type="EMBL" id="JACBYR010000001">
    <property type="protein sequence ID" value="NYE80848.1"/>
    <property type="molecule type" value="Genomic_DNA"/>
</dbReference>
<dbReference type="InterPro" id="IPR036388">
    <property type="entry name" value="WH-like_DNA-bd_sf"/>
</dbReference>
<dbReference type="Proteomes" id="UP000542125">
    <property type="component" value="Unassembled WGS sequence"/>
</dbReference>
<keyword evidence="2" id="KW-0805">Transcription regulation</keyword>
<dbReference type="InterPro" id="IPR005119">
    <property type="entry name" value="LysR_subst-bd"/>
</dbReference>
<accession>A0A7Y9LLA1</accession>
<comment type="similarity">
    <text evidence="1">Belongs to the LysR transcriptional regulatory family.</text>
</comment>
<keyword evidence="7" id="KW-1185">Reference proteome</keyword>
<proteinExistence type="inferred from homology"/>
<dbReference type="Gene3D" id="3.40.190.290">
    <property type="match status" value="1"/>
</dbReference>
<evidence type="ECO:0000313" key="7">
    <source>
        <dbReference type="Proteomes" id="UP000542125"/>
    </source>
</evidence>
<evidence type="ECO:0000259" key="5">
    <source>
        <dbReference type="PROSITE" id="PS50931"/>
    </source>
</evidence>
<feature type="domain" description="HTH lysR-type" evidence="5">
    <location>
        <begin position="18"/>
        <end position="75"/>
    </location>
</feature>
<dbReference type="InterPro" id="IPR000847">
    <property type="entry name" value="LysR_HTH_N"/>
</dbReference>
<dbReference type="GO" id="GO:0000976">
    <property type="term" value="F:transcription cis-regulatory region binding"/>
    <property type="evidence" value="ECO:0007669"/>
    <property type="project" value="TreeGrafter"/>
</dbReference>
<dbReference type="PROSITE" id="PS50931">
    <property type="entry name" value="HTH_LYSR"/>
    <property type="match status" value="1"/>
</dbReference>
<dbReference type="InterPro" id="IPR036390">
    <property type="entry name" value="WH_DNA-bd_sf"/>
</dbReference>
<name>A0A7Y9LLA1_9BURK</name>
<evidence type="ECO:0000256" key="4">
    <source>
        <dbReference type="ARBA" id="ARBA00023163"/>
    </source>
</evidence>
<dbReference type="PRINTS" id="PR00039">
    <property type="entry name" value="HTHLYSR"/>
</dbReference>
<gene>
    <name evidence="6" type="ORF">FHW18_000119</name>
</gene>